<dbReference type="PANTHER" id="PTHR30535">
    <property type="entry name" value="VITAMIN B12-BINDING PROTEIN"/>
    <property type="match status" value="1"/>
</dbReference>
<name>A0A518CQG5_9PLAN</name>
<dbReference type="NCBIfam" id="NF038402">
    <property type="entry name" value="TroA_like"/>
    <property type="match status" value="1"/>
</dbReference>
<dbReference type="Gene3D" id="3.40.50.1980">
    <property type="entry name" value="Nitrogenase molybdenum iron protein domain"/>
    <property type="match status" value="2"/>
</dbReference>
<dbReference type="SUPFAM" id="SSF53807">
    <property type="entry name" value="Helical backbone' metal receptor"/>
    <property type="match status" value="1"/>
</dbReference>
<dbReference type="OrthoDB" id="9787772at2"/>
<reference evidence="3 4" key="1">
    <citation type="submission" date="2019-02" db="EMBL/GenBank/DDBJ databases">
        <title>Deep-cultivation of Planctomycetes and their phenomic and genomic characterization uncovers novel biology.</title>
        <authorList>
            <person name="Wiegand S."/>
            <person name="Jogler M."/>
            <person name="Boedeker C."/>
            <person name="Pinto D."/>
            <person name="Vollmers J."/>
            <person name="Rivas-Marin E."/>
            <person name="Kohn T."/>
            <person name="Peeters S.H."/>
            <person name="Heuer A."/>
            <person name="Rast P."/>
            <person name="Oberbeckmann S."/>
            <person name="Bunk B."/>
            <person name="Jeske O."/>
            <person name="Meyerdierks A."/>
            <person name="Storesund J.E."/>
            <person name="Kallscheuer N."/>
            <person name="Luecker S."/>
            <person name="Lage O.M."/>
            <person name="Pohl T."/>
            <person name="Merkel B.J."/>
            <person name="Hornburger P."/>
            <person name="Mueller R.-W."/>
            <person name="Bruemmer F."/>
            <person name="Labrenz M."/>
            <person name="Spormann A.M."/>
            <person name="Op den Camp H."/>
            <person name="Overmann J."/>
            <person name="Amann R."/>
            <person name="Jetten M.S.M."/>
            <person name="Mascher T."/>
            <person name="Medema M.H."/>
            <person name="Devos D.P."/>
            <person name="Kaster A.-K."/>
            <person name="Ovreas L."/>
            <person name="Rohde M."/>
            <person name="Galperin M.Y."/>
            <person name="Jogler C."/>
        </authorList>
    </citation>
    <scope>NUCLEOTIDE SEQUENCE [LARGE SCALE GENOMIC DNA]</scope>
    <source>
        <strain evidence="3 4">Pla110</strain>
    </source>
</reference>
<dbReference type="GO" id="GO:0071281">
    <property type="term" value="P:cellular response to iron ion"/>
    <property type="evidence" value="ECO:0007669"/>
    <property type="project" value="TreeGrafter"/>
</dbReference>
<dbReference type="CDD" id="cd01144">
    <property type="entry name" value="BtuF"/>
    <property type="match status" value="1"/>
</dbReference>
<dbReference type="Proteomes" id="UP000317178">
    <property type="component" value="Chromosome"/>
</dbReference>
<keyword evidence="4" id="KW-1185">Reference proteome</keyword>
<protein>
    <submittedName>
        <fullName evidence="3">Vitamin B12-binding protein</fullName>
    </submittedName>
</protein>
<dbReference type="PROSITE" id="PS50983">
    <property type="entry name" value="FE_B12_PBP"/>
    <property type="match status" value="1"/>
</dbReference>
<keyword evidence="1" id="KW-0732">Signal</keyword>
<dbReference type="PANTHER" id="PTHR30535:SF34">
    <property type="entry name" value="MOLYBDATE-BINDING PROTEIN MOLA"/>
    <property type="match status" value="1"/>
</dbReference>
<accession>A0A518CQG5</accession>
<dbReference type="InterPro" id="IPR050902">
    <property type="entry name" value="ABC_Transporter_SBP"/>
</dbReference>
<dbReference type="Pfam" id="PF01497">
    <property type="entry name" value="Peripla_BP_2"/>
    <property type="match status" value="1"/>
</dbReference>
<dbReference type="InterPro" id="IPR054828">
    <property type="entry name" value="Vit_B12_bind_prot"/>
</dbReference>
<gene>
    <name evidence="3" type="primary">btuF</name>
    <name evidence="3" type="ORF">Pla110_32030</name>
</gene>
<evidence type="ECO:0000259" key="2">
    <source>
        <dbReference type="PROSITE" id="PS50983"/>
    </source>
</evidence>
<sequence length="329" mass="36548">MRLVTSFSIAMFSLALPLICLLLIGCDKSATNSSTSDNSVQINEIEIPANYPLTVTDELQREVKIVTPPQRIVSLSPSNTETLFVLGLEDRIVGVTHLCDYPPAALEKEKVGDFNANSISMERIISMKPDLVISGGGFHQDVISNLTRLNVTVLAVEPKQFDQIYARIELLGKVCDVEPKATELVESLKKRVAVVRKRSIEIKPDPPIKVFYQIWNDPISTTGNVSFIGEMLQTVQVNNVFSDLNTGYAPITEEALLVKNPELFLIPMYHGGEEDVEQILSRPAWQGIDAIKNKRIAFLPDDEVSRHGPRFVEGLEAIFHACYPEATLD</sequence>
<dbReference type="AlphaFoldDB" id="A0A518CQG5"/>
<proteinExistence type="predicted"/>
<evidence type="ECO:0000256" key="1">
    <source>
        <dbReference type="ARBA" id="ARBA00022729"/>
    </source>
</evidence>
<feature type="domain" description="Fe/B12 periplasmic-binding" evidence="2">
    <location>
        <begin position="71"/>
        <end position="326"/>
    </location>
</feature>
<dbReference type="RefSeq" id="WP_144996819.1">
    <property type="nucleotide sequence ID" value="NZ_CP036281.1"/>
</dbReference>
<dbReference type="EMBL" id="CP036281">
    <property type="protein sequence ID" value="QDU81461.1"/>
    <property type="molecule type" value="Genomic_DNA"/>
</dbReference>
<dbReference type="PROSITE" id="PS51257">
    <property type="entry name" value="PROKAR_LIPOPROTEIN"/>
    <property type="match status" value="1"/>
</dbReference>
<dbReference type="InterPro" id="IPR002491">
    <property type="entry name" value="ABC_transptr_periplasmic_BD"/>
</dbReference>
<evidence type="ECO:0000313" key="4">
    <source>
        <dbReference type="Proteomes" id="UP000317178"/>
    </source>
</evidence>
<evidence type="ECO:0000313" key="3">
    <source>
        <dbReference type="EMBL" id="QDU81461.1"/>
    </source>
</evidence>
<organism evidence="3 4">
    <name type="scientific">Polystyrenella longa</name>
    <dbReference type="NCBI Taxonomy" id="2528007"/>
    <lineage>
        <taxon>Bacteria</taxon>
        <taxon>Pseudomonadati</taxon>
        <taxon>Planctomycetota</taxon>
        <taxon>Planctomycetia</taxon>
        <taxon>Planctomycetales</taxon>
        <taxon>Planctomycetaceae</taxon>
        <taxon>Polystyrenella</taxon>
    </lineage>
</organism>
<dbReference type="KEGG" id="plon:Pla110_32030"/>